<organism evidence="1 2">
    <name type="scientific">Paramecium sonneborni</name>
    <dbReference type="NCBI Taxonomy" id="65129"/>
    <lineage>
        <taxon>Eukaryota</taxon>
        <taxon>Sar</taxon>
        <taxon>Alveolata</taxon>
        <taxon>Ciliophora</taxon>
        <taxon>Intramacronucleata</taxon>
        <taxon>Oligohymenophorea</taxon>
        <taxon>Peniculida</taxon>
        <taxon>Parameciidae</taxon>
        <taxon>Paramecium</taxon>
    </lineage>
</organism>
<keyword evidence="2" id="KW-1185">Reference proteome</keyword>
<sequence length="58" mass="6977">MGIKIWITLRVLVATERNSIKKFRKYKFKMGQIKYDFLGFWGVIQIGSRESIYYLKTL</sequence>
<protein>
    <submittedName>
        <fullName evidence="1">Uncharacterized protein</fullName>
    </submittedName>
</protein>
<evidence type="ECO:0000313" key="1">
    <source>
        <dbReference type="EMBL" id="CAD8129311.1"/>
    </source>
</evidence>
<evidence type="ECO:0000313" key="2">
    <source>
        <dbReference type="Proteomes" id="UP000692954"/>
    </source>
</evidence>
<comment type="caution">
    <text evidence="1">The sequence shown here is derived from an EMBL/GenBank/DDBJ whole genome shotgun (WGS) entry which is preliminary data.</text>
</comment>
<proteinExistence type="predicted"/>
<accession>A0A8S1RL43</accession>
<dbReference type="AlphaFoldDB" id="A0A8S1RL43"/>
<reference evidence="1" key="1">
    <citation type="submission" date="2021-01" db="EMBL/GenBank/DDBJ databases">
        <authorList>
            <consortium name="Genoscope - CEA"/>
            <person name="William W."/>
        </authorList>
    </citation>
    <scope>NUCLEOTIDE SEQUENCE</scope>
</reference>
<gene>
    <name evidence="1" type="ORF">PSON_ATCC_30995.1.T2150009</name>
</gene>
<name>A0A8S1RL43_9CILI</name>
<dbReference type="EMBL" id="CAJJDN010000215">
    <property type="protein sequence ID" value="CAD8129311.1"/>
    <property type="molecule type" value="Genomic_DNA"/>
</dbReference>
<dbReference type="Proteomes" id="UP000692954">
    <property type="component" value="Unassembled WGS sequence"/>
</dbReference>